<evidence type="ECO:0000313" key="2">
    <source>
        <dbReference type="Proteomes" id="UP000243688"/>
    </source>
</evidence>
<comment type="caution">
    <text evidence="1">The sequence shown here is derived from an EMBL/GenBank/DDBJ whole genome shotgun (WGS) entry which is preliminary data.</text>
</comment>
<dbReference type="EMBL" id="MOXJ01000057">
    <property type="protein sequence ID" value="PDO09227.1"/>
    <property type="molecule type" value="Genomic_DNA"/>
</dbReference>
<reference evidence="1 2" key="1">
    <citation type="submission" date="2016-12" db="EMBL/GenBank/DDBJ databases">
        <title>Candidatus Reconcilibacillus cellulovorans genome.</title>
        <authorList>
            <person name="Kolinko S."/>
            <person name="Wu Y.-W."/>
            <person name="Tachea F."/>
            <person name="Denzel E."/>
            <person name="Hiras J."/>
            <person name="Baecker N."/>
            <person name="Chan L.J."/>
            <person name="Eichorst S.A."/>
            <person name="Frey D."/>
            <person name="Adams P.D."/>
            <person name="Pray T."/>
            <person name="Tanjore D."/>
            <person name="Petzold C.J."/>
            <person name="Gladden J.M."/>
            <person name="Simmons B.A."/>
            <person name="Singer S.W."/>
        </authorList>
    </citation>
    <scope>NUCLEOTIDE SEQUENCE [LARGE SCALE GENOMIC DNA]</scope>
    <source>
        <strain evidence="1">JTherm</strain>
    </source>
</reference>
<name>A0A2A6DXJ7_9BACL</name>
<protein>
    <submittedName>
        <fullName evidence="1">Uncharacterized protein</fullName>
    </submittedName>
</protein>
<proteinExistence type="predicted"/>
<evidence type="ECO:0000313" key="1">
    <source>
        <dbReference type="EMBL" id="PDO09227.1"/>
    </source>
</evidence>
<organism evidence="1 2">
    <name type="scientific">Candidatus Reconcilbacillus cellulovorans</name>
    <dbReference type="NCBI Taxonomy" id="1906605"/>
    <lineage>
        <taxon>Bacteria</taxon>
        <taxon>Bacillati</taxon>
        <taxon>Bacillota</taxon>
        <taxon>Bacilli</taxon>
        <taxon>Bacillales</taxon>
        <taxon>Paenibacillaceae</taxon>
        <taxon>Candidatus Reconcilbacillus</taxon>
    </lineage>
</organism>
<sequence length="149" mass="17534">MTEKIKFTREHFIEFCKAFDEANCFDFDEKSVEEIGPDTYRYCSIYRDKDNYKSSVEFRLENGIVSWDVEYGWEDAYEEIQDIYRLIVRKFFGSEYGKLSPRDLEIVRKAHKLLKSVVTGDDDDRARIDDALHFVECLLMEYGGVSCAG</sequence>
<dbReference type="Proteomes" id="UP000243688">
    <property type="component" value="Unassembled WGS sequence"/>
</dbReference>
<dbReference type="AlphaFoldDB" id="A0A2A6DXJ7"/>
<gene>
    <name evidence="1" type="ORF">BLM47_13770</name>
</gene>
<accession>A0A2A6DXJ7</accession>